<evidence type="ECO:0000313" key="1">
    <source>
        <dbReference type="EMBL" id="JAD68425.1"/>
    </source>
</evidence>
<dbReference type="AlphaFoldDB" id="A0A0A9C4U7"/>
<protein>
    <submittedName>
        <fullName evidence="1">Uncharacterized protein</fullName>
    </submittedName>
</protein>
<dbReference type="EMBL" id="GBRH01229470">
    <property type="protein sequence ID" value="JAD68425.1"/>
    <property type="molecule type" value="Transcribed_RNA"/>
</dbReference>
<sequence length="23" mass="2678">MQTHILINIGEFTVLHQAIKFHS</sequence>
<organism evidence="1">
    <name type="scientific">Arundo donax</name>
    <name type="common">Giant reed</name>
    <name type="synonym">Donax arundinaceus</name>
    <dbReference type="NCBI Taxonomy" id="35708"/>
    <lineage>
        <taxon>Eukaryota</taxon>
        <taxon>Viridiplantae</taxon>
        <taxon>Streptophyta</taxon>
        <taxon>Embryophyta</taxon>
        <taxon>Tracheophyta</taxon>
        <taxon>Spermatophyta</taxon>
        <taxon>Magnoliopsida</taxon>
        <taxon>Liliopsida</taxon>
        <taxon>Poales</taxon>
        <taxon>Poaceae</taxon>
        <taxon>PACMAD clade</taxon>
        <taxon>Arundinoideae</taxon>
        <taxon>Arundineae</taxon>
        <taxon>Arundo</taxon>
    </lineage>
</organism>
<proteinExistence type="predicted"/>
<accession>A0A0A9C4U7</accession>
<reference evidence="1" key="1">
    <citation type="submission" date="2014-09" db="EMBL/GenBank/DDBJ databases">
        <authorList>
            <person name="Magalhaes I.L.F."/>
            <person name="Oliveira U."/>
            <person name="Santos F.R."/>
            <person name="Vidigal T.H.D.A."/>
            <person name="Brescovit A.D."/>
            <person name="Santos A.J."/>
        </authorList>
    </citation>
    <scope>NUCLEOTIDE SEQUENCE</scope>
    <source>
        <tissue evidence="1">Shoot tissue taken approximately 20 cm above the soil surface</tissue>
    </source>
</reference>
<reference evidence="1" key="2">
    <citation type="journal article" date="2015" name="Data Brief">
        <title>Shoot transcriptome of the giant reed, Arundo donax.</title>
        <authorList>
            <person name="Barrero R.A."/>
            <person name="Guerrero F.D."/>
            <person name="Moolhuijzen P."/>
            <person name="Goolsby J.A."/>
            <person name="Tidwell J."/>
            <person name="Bellgard S.E."/>
            <person name="Bellgard M.I."/>
        </authorList>
    </citation>
    <scope>NUCLEOTIDE SEQUENCE</scope>
    <source>
        <tissue evidence="1">Shoot tissue taken approximately 20 cm above the soil surface</tissue>
    </source>
</reference>
<name>A0A0A9C4U7_ARUDO</name>